<dbReference type="PANTHER" id="PTHR21538">
    <property type="entry name" value="ANILLIN/RHOTEKIN RTKN"/>
    <property type="match status" value="1"/>
</dbReference>
<dbReference type="Gene3D" id="2.30.29.30">
    <property type="entry name" value="Pleckstrin-homology domain (PH domain)/Phosphotyrosine-binding domain (PTB)"/>
    <property type="match status" value="1"/>
</dbReference>
<evidence type="ECO:0000313" key="8">
    <source>
        <dbReference type="Ensembl" id="ENSGAGP00000002312.1"/>
    </source>
</evidence>
<feature type="region of interest" description="Disordered" evidence="5">
    <location>
        <begin position="463"/>
        <end position="499"/>
    </location>
</feature>
<evidence type="ECO:0000256" key="4">
    <source>
        <dbReference type="PROSITE-ProRule" id="PRU01207"/>
    </source>
</evidence>
<reference evidence="8" key="3">
    <citation type="submission" date="2025-09" db="UniProtKB">
        <authorList>
            <consortium name="Ensembl"/>
        </authorList>
    </citation>
    <scope>IDENTIFICATION</scope>
</reference>
<dbReference type="FunFam" id="2.30.29.30:FF:000274">
    <property type="entry name" value="Rhotekin 2"/>
    <property type="match status" value="1"/>
</dbReference>
<dbReference type="Ensembl" id="ENSGAGT00000002648.1">
    <property type="protein sequence ID" value="ENSGAGP00000002312.1"/>
    <property type="gene ID" value="ENSGAGG00000001864.1"/>
</dbReference>
<dbReference type="SUPFAM" id="SSF50729">
    <property type="entry name" value="PH domain-like"/>
    <property type="match status" value="1"/>
</dbReference>
<feature type="domain" description="REM-1" evidence="7">
    <location>
        <begin position="1"/>
        <end position="73"/>
    </location>
</feature>
<dbReference type="GO" id="GO:0030097">
    <property type="term" value="P:hemopoiesis"/>
    <property type="evidence" value="ECO:0007669"/>
    <property type="project" value="TreeGrafter"/>
</dbReference>
<evidence type="ECO:0000259" key="6">
    <source>
        <dbReference type="PROSITE" id="PS50003"/>
    </source>
</evidence>
<dbReference type="SMART" id="SM00233">
    <property type="entry name" value="PH"/>
    <property type="match status" value="1"/>
</dbReference>
<reference evidence="9" key="1">
    <citation type="journal article" date="2017" name="PLoS ONE">
        <title>The Agassiz's desert tortoise genome provides a resource for the conservation of a threatened species.</title>
        <authorList>
            <person name="Tollis M."/>
            <person name="DeNardo D.F."/>
            <person name="Cornelius J.A."/>
            <person name="Dolby G.A."/>
            <person name="Edwards T."/>
            <person name="Henen B.T."/>
            <person name="Karl A.E."/>
            <person name="Murphy R.W."/>
            <person name="Kusumi K."/>
        </authorList>
    </citation>
    <scope>NUCLEOTIDE SEQUENCE [LARGE SCALE GENOMIC DNA]</scope>
</reference>
<name>A0A452GKL7_9SAUR</name>
<dbReference type="PROSITE" id="PS50003">
    <property type="entry name" value="PH_DOMAIN"/>
    <property type="match status" value="1"/>
</dbReference>
<accession>A0A452GKL7</accession>
<evidence type="ECO:0000259" key="7">
    <source>
        <dbReference type="PROSITE" id="PS51860"/>
    </source>
</evidence>
<dbReference type="InterPro" id="IPR012966">
    <property type="entry name" value="AHD"/>
</dbReference>
<dbReference type="SMART" id="SM00742">
    <property type="entry name" value="Hr1"/>
    <property type="match status" value="1"/>
</dbReference>
<feature type="region of interest" description="Disordered" evidence="5">
    <location>
        <begin position="546"/>
        <end position="589"/>
    </location>
</feature>
<dbReference type="InterPro" id="IPR011993">
    <property type="entry name" value="PH-like_dom_sf"/>
</dbReference>
<dbReference type="InterPro" id="IPR051364">
    <property type="entry name" value="Cytokinesis/Rho-signaling"/>
</dbReference>
<evidence type="ECO:0000256" key="1">
    <source>
        <dbReference type="ARBA" id="ARBA00023054"/>
    </source>
</evidence>
<evidence type="ECO:0000313" key="9">
    <source>
        <dbReference type="Proteomes" id="UP000291020"/>
    </source>
</evidence>
<dbReference type="InterPro" id="IPR011072">
    <property type="entry name" value="HR1_rho-bd"/>
</dbReference>
<dbReference type="GO" id="GO:0007165">
    <property type="term" value="P:signal transduction"/>
    <property type="evidence" value="ECO:0007669"/>
    <property type="project" value="InterPro"/>
</dbReference>
<dbReference type="InterPro" id="IPR001849">
    <property type="entry name" value="PH_domain"/>
</dbReference>
<keyword evidence="9" id="KW-1185">Reference proteome</keyword>
<evidence type="ECO:0000256" key="3">
    <source>
        <dbReference type="ARBA" id="ARBA00080445"/>
    </source>
</evidence>
<dbReference type="Pfam" id="PF08174">
    <property type="entry name" value="Anillin"/>
    <property type="match status" value="1"/>
</dbReference>
<proteinExistence type="predicted"/>
<feature type="compositionally biased region" description="Polar residues" evidence="5">
    <location>
        <begin position="547"/>
        <end position="559"/>
    </location>
</feature>
<dbReference type="PROSITE" id="PS51860">
    <property type="entry name" value="REM_1"/>
    <property type="match status" value="1"/>
</dbReference>
<dbReference type="GO" id="GO:0008284">
    <property type="term" value="P:positive regulation of cell population proliferation"/>
    <property type="evidence" value="ECO:0007669"/>
    <property type="project" value="TreeGrafter"/>
</dbReference>
<evidence type="ECO:0000256" key="2">
    <source>
        <dbReference type="ARBA" id="ARBA00073776"/>
    </source>
</evidence>
<dbReference type="Proteomes" id="UP000291020">
    <property type="component" value="Unassembled WGS sequence"/>
</dbReference>
<feature type="domain" description="PH" evidence="6">
    <location>
        <begin position="256"/>
        <end position="363"/>
    </location>
</feature>
<protein>
    <recommendedName>
        <fullName evidence="2">Rhotekin-2</fullName>
    </recommendedName>
    <alternativeName>
        <fullName evidence="3">Pleckstrin homology domain-containing family K member 1</fullName>
    </alternativeName>
</protein>
<keyword evidence="1 4" id="KW-0175">Coiled coil</keyword>
<organism evidence="8 9">
    <name type="scientific">Gopherus agassizii</name>
    <name type="common">Agassiz's desert tortoise</name>
    <dbReference type="NCBI Taxonomy" id="38772"/>
    <lineage>
        <taxon>Eukaryota</taxon>
        <taxon>Metazoa</taxon>
        <taxon>Chordata</taxon>
        <taxon>Craniata</taxon>
        <taxon>Vertebrata</taxon>
        <taxon>Euteleostomi</taxon>
        <taxon>Archelosauria</taxon>
        <taxon>Testudinata</taxon>
        <taxon>Testudines</taxon>
        <taxon>Cryptodira</taxon>
        <taxon>Durocryptodira</taxon>
        <taxon>Testudinoidea</taxon>
        <taxon>Testudinidae</taxon>
        <taxon>Gopherus</taxon>
    </lineage>
</organism>
<sequence>VLGHVMRGLAEGECRIQEKIDFEIRMREGICKLLAVSTQKDQVLHAVKNLMVCNARILAYKTELQKQKEEPVSVSLQIENSIANIRIPLMWKGSDHFNSKERSQRYAIFCLFKMGAEVFDTDMVIVDKAITDICFENVTIFDEAGPDFQVKFEVYSCCTDQSSPITNTPKKLAKKLKTSIGKATGKKINSLACRQHGCIGAKYSLLAHTTLGLESAEDNFRTHNLIVTGNEESSFWLPLYGSMCCRLVAQPFCMAKDVMSGFLNQQQMIGSLTDWRRLYCVLRGGKLFCYYIPEEIEAKVEPALTVSINKETRIRAVDRGTEKRINNFTVTNPVDGEAVTQLFAADSREELHKWMEAFWQHFYDLSQWKHCCEEFMKIEIMSPRKPPLFLTKEATSVYHDISIDSPVKHEGLTDIMQRKIEETDGEFLIGQQKESVPSVWAPLFDGSHQMLVQKNIVFPDANSEIVSPNDGKGKKRRAPLPPSDKLPYSSKTQMSTDQLDKENLWKKPTIARRTSSSFDAKLSSMMHQLQRPIAAPRKLVPCRKISSIDSENPLSSVTETESETKPVPAPRQKSIKEILDPGSWLQSQV</sequence>
<reference evidence="8" key="2">
    <citation type="submission" date="2025-08" db="UniProtKB">
        <authorList>
            <consortium name="Ensembl"/>
        </authorList>
    </citation>
    <scope>IDENTIFICATION</scope>
</reference>
<evidence type="ECO:0000256" key="5">
    <source>
        <dbReference type="SAM" id="MobiDB-lite"/>
    </source>
</evidence>
<dbReference type="AlphaFoldDB" id="A0A452GKL7"/>
<dbReference type="PANTHER" id="PTHR21538:SF21">
    <property type="entry name" value="RHOTEKIN-2"/>
    <property type="match status" value="1"/>
</dbReference>
<dbReference type="CDD" id="cd13249">
    <property type="entry name" value="PH_rhotekin2"/>
    <property type="match status" value="1"/>
</dbReference>
<dbReference type="Pfam" id="PF00169">
    <property type="entry name" value="PH"/>
    <property type="match status" value="1"/>
</dbReference>